<keyword evidence="3" id="KW-1185">Reference proteome</keyword>
<evidence type="ECO:0000259" key="1">
    <source>
        <dbReference type="Pfam" id="PF03462"/>
    </source>
</evidence>
<dbReference type="RefSeq" id="WP_015161746.1">
    <property type="nucleotide sequence ID" value="NC_019697.1"/>
</dbReference>
<dbReference type="KEGG" id="cmp:Cha6605_4734"/>
<dbReference type="HOGENOM" id="CLU_1977596_0_0_3"/>
<reference evidence="2 3" key="1">
    <citation type="submission" date="2012-05" db="EMBL/GenBank/DDBJ databases">
        <title>Finished chromosome of genome of Chamaesiphon sp. PCC 6605.</title>
        <authorList>
            <consortium name="US DOE Joint Genome Institute"/>
            <person name="Gugger M."/>
            <person name="Coursin T."/>
            <person name="Rippka R."/>
            <person name="Tandeau De Marsac N."/>
            <person name="Huntemann M."/>
            <person name="Wei C.-L."/>
            <person name="Han J."/>
            <person name="Detter J.C."/>
            <person name="Han C."/>
            <person name="Tapia R."/>
            <person name="Chen A."/>
            <person name="Kyrpides N."/>
            <person name="Mavromatis K."/>
            <person name="Markowitz V."/>
            <person name="Szeto E."/>
            <person name="Ivanova N."/>
            <person name="Pagani I."/>
            <person name="Pati A."/>
            <person name="Goodwin L."/>
            <person name="Nordberg H.P."/>
            <person name="Cantor M.N."/>
            <person name="Hua S.X."/>
            <person name="Woyke T."/>
            <person name="Kerfeld C.A."/>
        </authorList>
    </citation>
    <scope>NUCLEOTIDE SEQUENCE [LARGE SCALE GENOMIC DNA]</scope>
    <source>
        <strain evidence="3">ATCC 27169 / PCC 6605</strain>
    </source>
</reference>
<name>K9ULF1_CHAP6</name>
<dbReference type="STRING" id="1173020.Cha6605_4734"/>
<dbReference type="Gene3D" id="6.10.140.1950">
    <property type="match status" value="1"/>
</dbReference>
<dbReference type="AlphaFoldDB" id="K9ULF1"/>
<evidence type="ECO:0000313" key="3">
    <source>
        <dbReference type="Proteomes" id="UP000010366"/>
    </source>
</evidence>
<dbReference type="SUPFAM" id="SSF75620">
    <property type="entry name" value="Release factor"/>
    <property type="match status" value="1"/>
</dbReference>
<dbReference type="Pfam" id="PF03462">
    <property type="entry name" value="PCRF"/>
    <property type="match status" value="1"/>
</dbReference>
<sequence length="126" mass="15037">MLDPHSLQKLRSIEQNYDELIARLQSPIDLSYEDLLRTHQSITNLEETVNKFRNWQKIQLDSIEIEQVFRDSEIDRELYDLANIEVLSLQQKSLEYERELRILLLPKDPHDDLNVIMSMRSISKNL</sequence>
<dbReference type="EMBL" id="CP003600">
    <property type="protein sequence ID" value="AFY95650.1"/>
    <property type="molecule type" value="Genomic_DNA"/>
</dbReference>
<dbReference type="InterPro" id="IPR045853">
    <property type="entry name" value="Pep_chain_release_fac_I_sf"/>
</dbReference>
<proteinExistence type="predicted"/>
<evidence type="ECO:0000313" key="2">
    <source>
        <dbReference type="EMBL" id="AFY95650.1"/>
    </source>
</evidence>
<accession>K9ULF1</accession>
<dbReference type="eggNOG" id="COG0216">
    <property type="taxonomic scope" value="Bacteria"/>
</dbReference>
<organism evidence="2 3">
    <name type="scientific">Chamaesiphon minutus (strain ATCC 27169 / PCC 6605)</name>
    <dbReference type="NCBI Taxonomy" id="1173020"/>
    <lineage>
        <taxon>Bacteria</taxon>
        <taxon>Bacillati</taxon>
        <taxon>Cyanobacteriota</taxon>
        <taxon>Cyanophyceae</taxon>
        <taxon>Gomontiellales</taxon>
        <taxon>Chamaesiphonaceae</taxon>
        <taxon>Chamaesiphon</taxon>
    </lineage>
</organism>
<protein>
    <submittedName>
        <fullName evidence="2">Protein chain release factor A</fullName>
    </submittedName>
</protein>
<gene>
    <name evidence="2" type="ORF">Cha6605_4734</name>
</gene>
<dbReference type="PATRIC" id="fig|1173020.3.peg.5408"/>
<dbReference type="Proteomes" id="UP000010366">
    <property type="component" value="Chromosome"/>
</dbReference>
<feature type="domain" description="Peptide chain release factor" evidence="1">
    <location>
        <begin position="14"/>
        <end position="121"/>
    </location>
</feature>
<dbReference type="GO" id="GO:0006415">
    <property type="term" value="P:translational termination"/>
    <property type="evidence" value="ECO:0007669"/>
    <property type="project" value="InterPro"/>
</dbReference>
<dbReference type="InterPro" id="IPR005139">
    <property type="entry name" value="PCRF"/>
</dbReference>